<sequence>MFTPLSKGSERAQDRLWDRTNSPRKTRVRPPIPTTSTSTPDQSTTRSPVAAGPSTSTSKQNGLGGELRAVAGGLGVGPRYKKKVRRHSLVEQDEKEGWIRLFFRPSRKRVDGWLTSFWKRHFVLIVLPCLAVWIWVAIPFPVSDPYKDNPFPEIPSWPKRPKGNDNSRDAGGDDERVLPLDVNFYFFLFWMYLAVALFFITNLFSLYRLNWWPSQLGGKLSYALSWSATILIGLIAHHLDLFYLRKRWERNKKSSDEVEWERKTFWVVLSFVAMLIPALACFSKLKREKRHTYRHQVPAVSNTFFGQSFSRRIPASWLRFLWFMTCLAIACFSLIAGQAYASLFLTTLPHTSLDAGTWVYSWVITVQLLALISFYILGAKVRSRALLFLYKLFFQLVYHVFYRNLFARLRSPTQFATVQLLSSLTVIILFPVQMSRPYHRLLQIVIGYPSPWEEHVENVATSFYCRGLAQNVTMVGFLGWLSILHFGPNSQIYPFFKFDPTPEDPYTFQLTFTASAVIWGSELISSFIARQVMSFAFGVNVSQMGLDEMREYPELGWASVHVSMNILLFLIKLNFR</sequence>
<name>A0AAW0YZA8_9TREE</name>
<protein>
    <submittedName>
        <fullName evidence="3">Uncharacterized protein</fullName>
    </submittedName>
</protein>
<keyword evidence="2" id="KW-0472">Membrane</keyword>
<keyword evidence="4" id="KW-1185">Reference proteome</keyword>
<feature type="transmembrane region" description="Helical" evidence="2">
    <location>
        <begin position="221"/>
        <end position="244"/>
    </location>
</feature>
<feature type="compositionally biased region" description="Low complexity" evidence="1">
    <location>
        <begin position="34"/>
        <end position="48"/>
    </location>
</feature>
<feature type="transmembrane region" description="Helical" evidence="2">
    <location>
        <begin position="468"/>
        <end position="487"/>
    </location>
</feature>
<dbReference type="PANTHER" id="PTHR40467">
    <property type="match status" value="1"/>
</dbReference>
<evidence type="ECO:0000313" key="4">
    <source>
        <dbReference type="Proteomes" id="UP001388673"/>
    </source>
</evidence>
<feature type="region of interest" description="Disordered" evidence="1">
    <location>
        <begin position="1"/>
        <end position="65"/>
    </location>
</feature>
<organism evidence="3 4">
    <name type="scientific">Kwoniella newhampshirensis</name>
    <dbReference type="NCBI Taxonomy" id="1651941"/>
    <lineage>
        <taxon>Eukaryota</taxon>
        <taxon>Fungi</taxon>
        <taxon>Dikarya</taxon>
        <taxon>Basidiomycota</taxon>
        <taxon>Agaricomycotina</taxon>
        <taxon>Tremellomycetes</taxon>
        <taxon>Tremellales</taxon>
        <taxon>Cryptococcaceae</taxon>
        <taxon>Kwoniella</taxon>
    </lineage>
</organism>
<feature type="transmembrane region" description="Helical" evidence="2">
    <location>
        <begin position="414"/>
        <end position="432"/>
    </location>
</feature>
<evidence type="ECO:0000256" key="2">
    <source>
        <dbReference type="SAM" id="Phobius"/>
    </source>
</evidence>
<keyword evidence="2" id="KW-0812">Transmembrane</keyword>
<keyword evidence="2" id="KW-1133">Transmembrane helix</keyword>
<gene>
    <name evidence="3" type="ORF">IAR55_003374</name>
</gene>
<dbReference type="PANTHER" id="PTHR40467:SF1">
    <property type="match status" value="1"/>
</dbReference>
<feature type="transmembrane region" description="Helical" evidence="2">
    <location>
        <begin position="264"/>
        <end position="285"/>
    </location>
</feature>
<dbReference type="AlphaFoldDB" id="A0AAW0YZA8"/>
<dbReference type="EMBL" id="JBCAWK010000006">
    <property type="protein sequence ID" value="KAK8854635.1"/>
    <property type="molecule type" value="Genomic_DNA"/>
</dbReference>
<feature type="compositionally biased region" description="Basic and acidic residues" evidence="1">
    <location>
        <begin position="8"/>
        <end position="18"/>
    </location>
</feature>
<reference evidence="3 4" key="1">
    <citation type="journal article" date="2024" name="bioRxiv">
        <title>Comparative genomics of Cryptococcus and Kwoniella reveals pathogenesis evolution and contrasting karyotype dynamics via intercentromeric recombination or chromosome fusion.</title>
        <authorList>
            <person name="Coelho M.A."/>
            <person name="David-Palma M."/>
            <person name="Shea T."/>
            <person name="Bowers K."/>
            <person name="McGinley-Smith S."/>
            <person name="Mohammad A.W."/>
            <person name="Gnirke A."/>
            <person name="Yurkov A.M."/>
            <person name="Nowrousian M."/>
            <person name="Sun S."/>
            <person name="Cuomo C.A."/>
            <person name="Heitman J."/>
        </authorList>
    </citation>
    <scope>NUCLEOTIDE SEQUENCE [LARGE SCALE GENOMIC DNA]</scope>
    <source>
        <strain evidence="3 4">CBS 13917</strain>
    </source>
</reference>
<feature type="transmembrane region" description="Helical" evidence="2">
    <location>
        <begin position="320"/>
        <end position="345"/>
    </location>
</feature>
<feature type="transmembrane region" description="Helical" evidence="2">
    <location>
        <begin position="385"/>
        <end position="402"/>
    </location>
</feature>
<dbReference type="Proteomes" id="UP001388673">
    <property type="component" value="Unassembled WGS sequence"/>
</dbReference>
<dbReference type="RefSeq" id="XP_066802873.1">
    <property type="nucleotide sequence ID" value="XM_066946481.1"/>
</dbReference>
<dbReference type="InterPro" id="IPR039966">
    <property type="entry name" value="C553.12c"/>
</dbReference>
<proteinExistence type="predicted"/>
<comment type="caution">
    <text evidence="3">The sequence shown here is derived from an EMBL/GenBank/DDBJ whole genome shotgun (WGS) entry which is preliminary data.</text>
</comment>
<evidence type="ECO:0000256" key="1">
    <source>
        <dbReference type="SAM" id="MobiDB-lite"/>
    </source>
</evidence>
<feature type="transmembrane region" description="Helical" evidence="2">
    <location>
        <begin position="357"/>
        <end position="378"/>
    </location>
</feature>
<evidence type="ECO:0000313" key="3">
    <source>
        <dbReference type="EMBL" id="KAK8854635.1"/>
    </source>
</evidence>
<feature type="transmembrane region" description="Helical" evidence="2">
    <location>
        <begin position="184"/>
        <end position="209"/>
    </location>
</feature>
<dbReference type="KEGG" id="kne:92180632"/>
<dbReference type="GeneID" id="92180632"/>
<feature type="transmembrane region" description="Helical" evidence="2">
    <location>
        <begin position="122"/>
        <end position="142"/>
    </location>
</feature>
<accession>A0AAW0YZA8</accession>